<evidence type="ECO:0000256" key="6">
    <source>
        <dbReference type="ARBA" id="ARBA00023136"/>
    </source>
</evidence>
<dbReference type="GeneID" id="104984847"/>
<dbReference type="FunFam" id="1.20.1740.10:FF:000010">
    <property type="entry name" value="probable cationic amino acid transporter"/>
    <property type="match status" value="1"/>
</dbReference>
<organism evidence="9 10">
    <name type="scientific">Bison bison bison</name>
    <name type="common">North American plains bison</name>
    <dbReference type="NCBI Taxonomy" id="43346"/>
    <lineage>
        <taxon>Eukaryota</taxon>
        <taxon>Metazoa</taxon>
        <taxon>Chordata</taxon>
        <taxon>Craniata</taxon>
        <taxon>Vertebrata</taxon>
        <taxon>Euteleostomi</taxon>
        <taxon>Mammalia</taxon>
        <taxon>Eutheria</taxon>
        <taxon>Laurasiatheria</taxon>
        <taxon>Artiodactyla</taxon>
        <taxon>Ruminantia</taxon>
        <taxon>Pecora</taxon>
        <taxon>Bovidae</taxon>
        <taxon>Bovinae</taxon>
        <taxon>Bison</taxon>
    </lineage>
</organism>
<accession>A0A6P3H1R3</accession>
<reference evidence="10" key="1">
    <citation type="submission" date="2025-08" db="UniProtKB">
        <authorList>
            <consortium name="RefSeq"/>
        </authorList>
    </citation>
    <scope>IDENTIFICATION</scope>
    <source>
        <tissue evidence="10">Blood</tissue>
    </source>
</reference>
<evidence type="ECO:0000256" key="8">
    <source>
        <dbReference type="SAM" id="Phobius"/>
    </source>
</evidence>
<keyword evidence="5 8" id="KW-1133">Transmembrane helix</keyword>
<feature type="transmembrane region" description="Helical" evidence="8">
    <location>
        <begin position="391"/>
        <end position="412"/>
    </location>
</feature>
<evidence type="ECO:0000256" key="1">
    <source>
        <dbReference type="ARBA" id="ARBA00004141"/>
    </source>
</evidence>
<dbReference type="GO" id="GO:0005886">
    <property type="term" value="C:plasma membrane"/>
    <property type="evidence" value="ECO:0007669"/>
    <property type="project" value="TreeGrafter"/>
</dbReference>
<feature type="transmembrane region" description="Helical" evidence="8">
    <location>
        <begin position="267"/>
        <end position="296"/>
    </location>
</feature>
<feature type="transmembrane region" description="Helical" evidence="8">
    <location>
        <begin position="171"/>
        <end position="190"/>
    </location>
</feature>
<dbReference type="AlphaFoldDB" id="A0A6P3H1R3"/>
<evidence type="ECO:0000256" key="5">
    <source>
        <dbReference type="ARBA" id="ARBA00022989"/>
    </source>
</evidence>
<dbReference type="PANTHER" id="PTHR43243:SF4">
    <property type="entry name" value="CATIONIC AMINO ACID TRANSPORTER 4"/>
    <property type="match status" value="1"/>
</dbReference>
<gene>
    <name evidence="10" type="primary">SLC7A4</name>
</gene>
<feature type="compositionally biased region" description="Polar residues" evidence="7">
    <location>
        <begin position="516"/>
        <end position="526"/>
    </location>
</feature>
<dbReference type="Gene3D" id="1.20.1740.10">
    <property type="entry name" value="Amino acid/polyamine transporter I"/>
    <property type="match status" value="1"/>
</dbReference>
<feature type="transmembrane region" description="Helical" evidence="8">
    <location>
        <begin position="39"/>
        <end position="58"/>
    </location>
</feature>
<dbReference type="InterPro" id="IPR002293">
    <property type="entry name" value="AA/rel_permease1"/>
</dbReference>
<name>A0A6P3H1R3_BISBB</name>
<proteinExistence type="predicted"/>
<keyword evidence="6 8" id="KW-0472">Membrane</keyword>
<feature type="region of interest" description="Disordered" evidence="7">
    <location>
        <begin position="500"/>
        <end position="526"/>
    </location>
</feature>
<evidence type="ECO:0000256" key="3">
    <source>
        <dbReference type="ARBA" id="ARBA00022692"/>
    </source>
</evidence>
<feature type="transmembrane region" description="Helical" evidence="8">
    <location>
        <begin position="229"/>
        <end position="255"/>
    </location>
</feature>
<dbReference type="KEGG" id="bbis:104984847"/>
<dbReference type="GO" id="GO:0015171">
    <property type="term" value="F:amino acid transmembrane transporter activity"/>
    <property type="evidence" value="ECO:0007669"/>
    <property type="project" value="TreeGrafter"/>
</dbReference>
<evidence type="ECO:0000313" key="9">
    <source>
        <dbReference type="Proteomes" id="UP000515208"/>
    </source>
</evidence>
<feature type="transmembrane region" description="Helical" evidence="8">
    <location>
        <begin position="197"/>
        <end position="217"/>
    </location>
</feature>
<evidence type="ECO:0000256" key="2">
    <source>
        <dbReference type="ARBA" id="ARBA00022448"/>
    </source>
</evidence>
<dbReference type="Proteomes" id="UP000515208">
    <property type="component" value="Unplaced"/>
</dbReference>
<feature type="transmembrane region" description="Helical" evidence="8">
    <location>
        <begin position="366"/>
        <end position="385"/>
    </location>
</feature>
<dbReference type="CTD" id="6545"/>
<feature type="transmembrane region" description="Helical" evidence="8">
    <location>
        <begin position="70"/>
        <end position="90"/>
    </location>
</feature>
<protein>
    <submittedName>
        <fullName evidence="10">Cationic amino acid transporter 4</fullName>
    </submittedName>
</protein>
<keyword evidence="3 8" id="KW-0812">Transmembrane</keyword>
<evidence type="ECO:0000256" key="4">
    <source>
        <dbReference type="ARBA" id="ARBA00022970"/>
    </source>
</evidence>
<comment type="subcellular location">
    <subcellularLocation>
        <location evidence="1">Membrane</location>
        <topology evidence="1">Multi-pass membrane protein</topology>
    </subcellularLocation>
</comment>
<dbReference type="PANTHER" id="PTHR43243">
    <property type="entry name" value="INNER MEMBRANE TRANSPORTER YGJI-RELATED"/>
    <property type="match status" value="1"/>
</dbReference>
<dbReference type="Pfam" id="PF13520">
    <property type="entry name" value="AA_permease_2"/>
    <property type="match status" value="1"/>
</dbReference>
<keyword evidence="9" id="KW-1185">Reference proteome</keyword>
<sequence>MAPGRPCAAGLARFCQKLKRRKLLEDSSMATSLQRCLSALDLTLLGVGSMVGSGLYVLTGVVAKEVTGPAVTVSFVVAAVASLMAALCYAEFGARVPRTGSAYLFTYVSMGELWAFLIGWNLVLEYVIASAAVARAWSGYLDAMFDHRIQNFTEAHLGVWQVPFLARSPDWLAAGIILLASAFVSCGARVSSWLNHTLSAVSMIVILFIVVLGFILARPSNWGEAEGGFAPFGFSGVMSGTATCFYAFVGFDIIAASSEEARDPKRAVPLAIALSLGLAATAYILVSAVLTLMIPWHSLNPNSALADAFYQRGYSWAGYLVATGSICAMTTVQLSGLFCLPRIIYAMAADGLFFEMFAYVHPRTQVPLLGILAFGALTAVVTLLLDLDALVQFLSIGTLLAYTFVAISVLVLRFQTASQSRSPSLAGSGPKAKEYSSFSDHLELVGAGVVWTHTQAHTPRPGPEGPPAHSDTALRIKRQLEPSLSPALALYSRPASLPWPRPAGLVAGPHEKEPQASHTSTPKTLP</sequence>
<dbReference type="RefSeq" id="XP_010833084.1">
    <property type="nucleotide sequence ID" value="XM_010834782.1"/>
</dbReference>
<keyword evidence="4" id="KW-0029">Amino-acid transport</keyword>
<feature type="transmembrane region" description="Helical" evidence="8">
    <location>
        <begin position="316"/>
        <end position="345"/>
    </location>
</feature>
<evidence type="ECO:0000313" key="10">
    <source>
        <dbReference type="RefSeq" id="XP_010833084.1"/>
    </source>
</evidence>
<dbReference type="OrthoDB" id="9446449at2759"/>
<keyword evidence="2" id="KW-0813">Transport</keyword>
<evidence type="ECO:0000256" key="7">
    <source>
        <dbReference type="SAM" id="MobiDB-lite"/>
    </source>
</evidence>